<dbReference type="Proteomes" id="UP001231649">
    <property type="component" value="Chromosome 13"/>
</dbReference>
<dbReference type="EMBL" id="CM056789">
    <property type="protein sequence ID" value="KAJ8718316.1"/>
    <property type="molecule type" value="Genomic_DNA"/>
</dbReference>
<keyword evidence="2" id="KW-1185">Reference proteome</keyword>
<proteinExistence type="predicted"/>
<reference evidence="1" key="1">
    <citation type="submission" date="2023-03" db="EMBL/GenBank/DDBJ databases">
        <title>Chromosome-level genomes of two armyworms, Mythimna separata and Mythimna loreyi, provide insights into the biosynthesis and reception of sex pheromones.</title>
        <authorList>
            <person name="Zhao H."/>
        </authorList>
    </citation>
    <scope>NUCLEOTIDE SEQUENCE</scope>
    <source>
        <strain evidence="1">BeijingLab</strain>
    </source>
</reference>
<protein>
    <submittedName>
        <fullName evidence="1">Uncharacterized protein</fullName>
    </submittedName>
</protein>
<evidence type="ECO:0000313" key="1">
    <source>
        <dbReference type="EMBL" id="KAJ8718316.1"/>
    </source>
</evidence>
<name>A0ACC2QIB3_9NEOP</name>
<organism evidence="1 2">
    <name type="scientific">Mythimna loreyi</name>
    <dbReference type="NCBI Taxonomy" id="667449"/>
    <lineage>
        <taxon>Eukaryota</taxon>
        <taxon>Metazoa</taxon>
        <taxon>Ecdysozoa</taxon>
        <taxon>Arthropoda</taxon>
        <taxon>Hexapoda</taxon>
        <taxon>Insecta</taxon>
        <taxon>Pterygota</taxon>
        <taxon>Neoptera</taxon>
        <taxon>Endopterygota</taxon>
        <taxon>Lepidoptera</taxon>
        <taxon>Glossata</taxon>
        <taxon>Ditrysia</taxon>
        <taxon>Noctuoidea</taxon>
        <taxon>Noctuidae</taxon>
        <taxon>Noctuinae</taxon>
        <taxon>Hadenini</taxon>
        <taxon>Mythimna</taxon>
    </lineage>
</organism>
<sequence>MKHKTSDIWQYFVEAGENYVKCNICFKNYSNKGRSTTPLKGHLKAMHKEQYEEFCKLEEQKETVVKTPTVTPSTVMPSTDMLTTEAPSRRAGRHKSSDIWQCFEEVDENFAKCLICFNNYSRKGRTTSSLKGHLRSMHKEKYKELFEAEEQLVEISVDEIPPEYTVVSLTGKPKTSKIWQYFREIDEDTAECQICFKDYSKKGRSTNALKMHLKSMHKDKYEELCEMEESREIIEIDIPSASIPLPTRKKKQLWDTSHAVSKKMDDLIGEMIALQNLPFNFVEGMGFQRLMQMVMPNYQLRGRQFFSDHICEEIYPRMARKIGEMLKQFPKLSFTTDVWSKPLANVSFLGLTAHGITEDFTRMRVLLKCCSPYNRHTGDVICHNFRMMLLEWDIQEEQLHCFLRDGVSNTVKAMHLASKISEINCTVHGLQQCLRTALEKEELKNLIQKCIKITGHFKHSQIAQDELIQIQTEQLNQPALSVIQESPTRWNSIFYMLERLLEIKSSICLYSSNYNIPQFTSREWWCLSKLLAILKPFEEITRKFSEKQSCLSSVIPLIHALKHALQTEMEKSDTNLCFKDMIKKLLEDINVKFGDLSNNTLYSLATYLDPRYKSKFFSEVTKKQVQSELLRLLTLHDLSLESASVDDDDDDDGPSAPKVAKIESNPLDDGASTSTCKPTQGIESLKLEKILNYSSDDEDDEEENTAETKSKEKIWKSLINQYNRESILPLKEDPLMWWKYNTKYQAFAPIVRSYLSPPPASVPNEQFISEAGLNCESLTNNLEDDKTSELLFVKYNLPLLNFEY</sequence>
<evidence type="ECO:0000313" key="2">
    <source>
        <dbReference type="Proteomes" id="UP001231649"/>
    </source>
</evidence>
<gene>
    <name evidence="1" type="ORF">PYW08_002553</name>
</gene>
<accession>A0ACC2QIB3</accession>
<comment type="caution">
    <text evidence="1">The sequence shown here is derived from an EMBL/GenBank/DDBJ whole genome shotgun (WGS) entry which is preliminary data.</text>
</comment>